<protein>
    <submittedName>
        <fullName evidence="1">Uncharacterized protein</fullName>
    </submittedName>
</protein>
<comment type="caution">
    <text evidence="1">The sequence shown here is derived from an EMBL/GenBank/DDBJ whole genome shotgun (WGS) entry which is preliminary data.</text>
</comment>
<dbReference type="GeneID" id="301461676"/>
<gene>
    <name evidence="1" type="ORF">HMPREF1222_01523</name>
</gene>
<dbReference type="HOGENOM" id="CLU_2848524_0_0_12"/>
<keyword evidence="2" id="KW-1185">Reference proteome</keyword>
<reference evidence="1 2" key="1">
    <citation type="submission" date="2013-04" db="EMBL/GenBank/DDBJ databases">
        <title>The Genome Sequence of Treponema vincentii F0403.</title>
        <authorList>
            <consortium name="The Broad Institute Genomics Platform"/>
            <person name="Earl A."/>
            <person name="Ward D."/>
            <person name="Feldgarden M."/>
            <person name="Gevers D."/>
            <person name="Leonetti C."/>
            <person name="Izard J."/>
            <person name="Walker B."/>
            <person name="Young S."/>
            <person name="Zeng Q."/>
            <person name="Gargeya S."/>
            <person name="Fitzgerald M."/>
            <person name="Haas B."/>
            <person name="Abouelleil A."/>
            <person name="Allen A.W."/>
            <person name="Alvarado L."/>
            <person name="Arachchi H.M."/>
            <person name="Berlin A.M."/>
            <person name="Chapman S.B."/>
            <person name="Gainer-Dewar J."/>
            <person name="Goldberg J."/>
            <person name="Griggs A."/>
            <person name="Gujja S."/>
            <person name="Hansen M."/>
            <person name="Howarth C."/>
            <person name="Imamovic A."/>
            <person name="Ireland A."/>
            <person name="Larimer J."/>
            <person name="McCowan C."/>
            <person name="Murphy C."/>
            <person name="Pearson M."/>
            <person name="Poon T.W."/>
            <person name="Priest M."/>
            <person name="Roberts A."/>
            <person name="Saif S."/>
            <person name="Shea T."/>
            <person name="Sisk P."/>
            <person name="Sykes S."/>
            <person name="Wortman J."/>
            <person name="Nusbaum C."/>
            <person name="Birren B."/>
        </authorList>
    </citation>
    <scope>NUCLEOTIDE SEQUENCE [LARGE SCALE GENOMIC DNA]</scope>
    <source>
        <strain evidence="1 2">F0403</strain>
    </source>
</reference>
<dbReference type="PATRIC" id="fig|1125702.3.peg.1570"/>
<accession>S3LRD3</accession>
<name>S3LRD3_9SPIR</name>
<dbReference type="AlphaFoldDB" id="S3LRD3"/>
<proteinExistence type="predicted"/>
<dbReference type="EMBL" id="ATFC01000008">
    <property type="protein sequence ID" value="EPF46942.1"/>
    <property type="molecule type" value="Genomic_DNA"/>
</dbReference>
<evidence type="ECO:0000313" key="1">
    <source>
        <dbReference type="EMBL" id="EPF46942.1"/>
    </source>
</evidence>
<evidence type="ECO:0000313" key="2">
    <source>
        <dbReference type="Proteomes" id="UP000014605"/>
    </source>
</evidence>
<dbReference type="RefSeq" id="WP_016518909.1">
    <property type="nucleotide sequence ID" value="NZ_KE332512.1"/>
</dbReference>
<organism evidence="1 2">
    <name type="scientific">Treponema vincentii F0403</name>
    <dbReference type="NCBI Taxonomy" id="1125702"/>
    <lineage>
        <taxon>Bacteria</taxon>
        <taxon>Pseudomonadati</taxon>
        <taxon>Spirochaetota</taxon>
        <taxon>Spirochaetia</taxon>
        <taxon>Spirochaetales</taxon>
        <taxon>Treponemataceae</taxon>
        <taxon>Treponema</taxon>
    </lineage>
</organism>
<dbReference type="Proteomes" id="UP000014605">
    <property type="component" value="Unassembled WGS sequence"/>
</dbReference>
<sequence length="65" mass="7733">MSDTAYADFTEQVLSLSYEQTIILMEKMLESLKKKRNEENYAEMETDIARGSMNTMWEELKNDTW</sequence>